<keyword evidence="4" id="KW-0969">Cilium</keyword>
<dbReference type="Proteomes" id="UP000245942">
    <property type="component" value="Unassembled WGS sequence"/>
</dbReference>
<dbReference type="SUPFAM" id="SSF74924">
    <property type="entry name" value="Cap-Gly domain"/>
    <property type="match status" value="1"/>
</dbReference>
<keyword evidence="5" id="KW-0966">Cell projection</keyword>
<dbReference type="STRING" id="1684307.A0A316U4Y9"/>
<feature type="domain" description="CAP-Gly" evidence="7">
    <location>
        <begin position="78"/>
        <end position="123"/>
    </location>
</feature>
<dbReference type="PANTHER" id="PTHR45973">
    <property type="entry name" value="PROTEIN PHOSPHATASE 1 REGULATORY SUBUNIT SDS22-RELATED"/>
    <property type="match status" value="1"/>
</dbReference>
<dbReference type="SUPFAM" id="SSF52047">
    <property type="entry name" value="RNI-like"/>
    <property type="match status" value="1"/>
</dbReference>
<evidence type="ECO:0000313" key="8">
    <source>
        <dbReference type="EMBL" id="PWN19888.1"/>
    </source>
</evidence>
<dbReference type="PROSITE" id="PS50245">
    <property type="entry name" value="CAP_GLY_2"/>
    <property type="match status" value="1"/>
</dbReference>
<accession>A0A316U4Y9</accession>
<evidence type="ECO:0000256" key="2">
    <source>
        <dbReference type="ARBA" id="ARBA00022614"/>
    </source>
</evidence>
<dbReference type="InterPro" id="IPR032675">
    <property type="entry name" value="LRR_dom_sf"/>
</dbReference>
<dbReference type="InterPro" id="IPR001611">
    <property type="entry name" value="Leu-rich_rpt"/>
</dbReference>
<reference evidence="8 9" key="1">
    <citation type="journal article" date="2018" name="Mol. Biol. Evol.">
        <title>Broad Genomic Sampling Reveals a Smut Pathogenic Ancestry of the Fungal Clade Ustilaginomycotina.</title>
        <authorList>
            <person name="Kijpornyongpan T."/>
            <person name="Mondo S.J."/>
            <person name="Barry K."/>
            <person name="Sandor L."/>
            <person name="Lee J."/>
            <person name="Lipzen A."/>
            <person name="Pangilinan J."/>
            <person name="LaButti K."/>
            <person name="Hainaut M."/>
            <person name="Henrissat B."/>
            <person name="Grigoriev I.V."/>
            <person name="Spatafora J.W."/>
            <person name="Aime M.C."/>
        </authorList>
    </citation>
    <scope>NUCLEOTIDE SEQUENCE [LARGE SCALE GENOMIC DNA]</scope>
    <source>
        <strain evidence="8 9">MCA 4718</strain>
    </source>
</reference>
<dbReference type="Pfam" id="PF01302">
    <property type="entry name" value="CAP_GLY"/>
    <property type="match status" value="1"/>
</dbReference>
<organism evidence="8 9">
    <name type="scientific">Pseudomicrostroma glucosiphilum</name>
    <dbReference type="NCBI Taxonomy" id="1684307"/>
    <lineage>
        <taxon>Eukaryota</taxon>
        <taxon>Fungi</taxon>
        <taxon>Dikarya</taxon>
        <taxon>Basidiomycota</taxon>
        <taxon>Ustilaginomycotina</taxon>
        <taxon>Exobasidiomycetes</taxon>
        <taxon>Microstromatales</taxon>
        <taxon>Microstromatales incertae sedis</taxon>
        <taxon>Pseudomicrostroma</taxon>
    </lineage>
</organism>
<dbReference type="SMART" id="SM01052">
    <property type="entry name" value="CAP_GLY"/>
    <property type="match status" value="1"/>
</dbReference>
<evidence type="ECO:0000256" key="4">
    <source>
        <dbReference type="ARBA" id="ARBA00023069"/>
    </source>
</evidence>
<evidence type="ECO:0000313" key="9">
    <source>
        <dbReference type="Proteomes" id="UP000245942"/>
    </source>
</evidence>
<dbReference type="Gene3D" id="3.80.10.10">
    <property type="entry name" value="Ribonuclease Inhibitor"/>
    <property type="match status" value="2"/>
</dbReference>
<gene>
    <name evidence="8" type="ORF">BCV69DRAFT_283418</name>
</gene>
<dbReference type="SMART" id="SM00369">
    <property type="entry name" value="LRR_TYP"/>
    <property type="match status" value="4"/>
</dbReference>
<dbReference type="PANTHER" id="PTHR45973:SF9">
    <property type="entry name" value="LEUCINE-RICH REPEAT-CONTAINING PROTEIN 46"/>
    <property type="match status" value="1"/>
</dbReference>
<dbReference type="Gene3D" id="2.30.30.190">
    <property type="entry name" value="CAP Gly-rich-like domain"/>
    <property type="match status" value="1"/>
</dbReference>
<protein>
    <submittedName>
        <fullName evidence="8">RNI-like protein</fullName>
    </submittedName>
</protein>
<dbReference type="InterPro" id="IPR000938">
    <property type="entry name" value="CAP-Gly_domain"/>
</dbReference>
<evidence type="ECO:0000259" key="7">
    <source>
        <dbReference type="PROSITE" id="PS50245"/>
    </source>
</evidence>
<feature type="region of interest" description="Disordered" evidence="6">
    <location>
        <begin position="1"/>
        <end position="37"/>
    </location>
</feature>
<dbReference type="InterPro" id="IPR036859">
    <property type="entry name" value="CAP-Gly_dom_sf"/>
</dbReference>
<evidence type="ECO:0000256" key="5">
    <source>
        <dbReference type="ARBA" id="ARBA00023273"/>
    </source>
</evidence>
<dbReference type="EMBL" id="KZ819329">
    <property type="protein sequence ID" value="PWN19888.1"/>
    <property type="molecule type" value="Genomic_DNA"/>
</dbReference>
<dbReference type="InterPro" id="IPR003591">
    <property type="entry name" value="Leu-rich_rpt_typical-subtyp"/>
</dbReference>
<comment type="subcellular location">
    <subcellularLocation>
        <location evidence="1">Cell projection</location>
        <location evidence="1">Cilium</location>
    </subcellularLocation>
</comment>
<keyword evidence="9" id="KW-1185">Reference proteome</keyword>
<evidence type="ECO:0000256" key="6">
    <source>
        <dbReference type="SAM" id="MobiDB-lite"/>
    </source>
</evidence>
<dbReference type="RefSeq" id="XP_025347048.1">
    <property type="nucleotide sequence ID" value="XM_025492703.1"/>
</dbReference>
<sequence>MGGQSVQAKEDDIRKGSASATSPVKDPAVRQASQEVRSAAIHSNVSQVEDDNFCIGSRMAQVQTHPPSVRYGTVRYRGRVAKKEGSWLGIEWDDPLRGKHDGQHEGTRYFTCSRPGRVASFIRPPSGLSATLFIGGVAFLEALEARYTHRTEEQVASGDDAVPSRHTRKTVADIDIEVPNLDKVINKVTQLTSLKTVSLTGPPEHKGPENAHAVLPVSSRIEALKTLIGRVGTGPSLSLNARLIGGTIPNVNHLDLSQSLVSSWTSIASITRHLAHLRTLRLDFNRLPAPGSEEDPGRDMVDTLAHSEGFQRLKELSLNGTRIDWPHVCRLARHLPSLEVLELNRNCLAGIESTVATQAPSPPIFGSLQELDLSNNEIADWQSVAMALCELPELAKLNLANNKLAVIPAPDCTRREERFRRLASINLSGNPLLNLRGPDDLLIELDVVWTSIYALDLWFTHGERDDPGVRVLKASPAQSNEEAELAQSDNPEQLSPIQQELQKWSMNLIARLPHLMTLNGTDISPRQRRDAEDQWLSTLERRLESAERNVKTPHGEALDILTRSLENREPRWRPLRAARGLPTLVDALQASEQPIANTIKANLINLTLRISSVAPSAPLVTSPSERTVTAFSVLPSQTLKAVRPRVLKALKIKPSVLNRAKANRDPDGEGQVRWYGVIRNGSGTNPVVFELDDDMRELAWWGFTGTRETGPDAATGSSQLADEIWLCLPEAGFNL</sequence>
<proteinExistence type="predicted"/>
<dbReference type="GeneID" id="37014437"/>
<dbReference type="PROSITE" id="PS51450">
    <property type="entry name" value="LRR"/>
    <property type="match status" value="1"/>
</dbReference>
<dbReference type="InterPro" id="IPR050576">
    <property type="entry name" value="Cilia_flagella_integrity"/>
</dbReference>
<dbReference type="OrthoDB" id="5273213at2759"/>
<keyword evidence="3" id="KW-0677">Repeat</keyword>
<name>A0A316U4Y9_9BASI</name>
<dbReference type="AlphaFoldDB" id="A0A316U4Y9"/>
<keyword evidence="2" id="KW-0433">Leucine-rich repeat</keyword>
<evidence type="ECO:0000256" key="3">
    <source>
        <dbReference type="ARBA" id="ARBA00022737"/>
    </source>
</evidence>
<evidence type="ECO:0000256" key="1">
    <source>
        <dbReference type="ARBA" id="ARBA00004138"/>
    </source>
</evidence>